<feature type="transmembrane region" description="Helical" evidence="1">
    <location>
        <begin position="33"/>
        <end position="59"/>
    </location>
</feature>
<gene>
    <name evidence="2" type="ORF">M1843_03575</name>
</gene>
<dbReference type="EMBL" id="JALQCY010000001">
    <property type="protein sequence ID" value="MCK9792827.1"/>
    <property type="molecule type" value="Genomic_DNA"/>
</dbReference>
<evidence type="ECO:0000256" key="1">
    <source>
        <dbReference type="SAM" id="Phobius"/>
    </source>
</evidence>
<dbReference type="InterPro" id="IPR014509">
    <property type="entry name" value="YjdF-like"/>
</dbReference>
<accession>A0ABT0J026</accession>
<protein>
    <submittedName>
        <fullName evidence="2">Uncharacterized protein</fullName>
    </submittedName>
</protein>
<keyword evidence="3" id="KW-1185">Reference proteome</keyword>
<dbReference type="RefSeq" id="WP_416342675.1">
    <property type="nucleotide sequence ID" value="NZ_JALQCY010000001.1"/>
</dbReference>
<feature type="transmembrane region" description="Helical" evidence="1">
    <location>
        <begin position="173"/>
        <end position="191"/>
    </location>
</feature>
<proteinExistence type="predicted"/>
<feature type="transmembrane region" description="Helical" evidence="1">
    <location>
        <begin position="98"/>
        <end position="119"/>
    </location>
</feature>
<dbReference type="Proteomes" id="UP001651050">
    <property type="component" value="Unassembled WGS sequence"/>
</dbReference>
<reference evidence="2 3" key="1">
    <citation type="submission" date="2022-02" db="EMBL/GenBank/DDBJ databases">
        <title>The car tank lid bacteriome: a reservoir of bacteria with potential in bioremediation of fuel.</title>
        <authorList>
            <person name="Vidal-Verdu A."/>
            <person name="Gomez-Martinez D."/>
            <person name="Latorre-Perez A."/>
            <person name="Pereto J."/>
            <person name="Porcar M."/>
        </authorList>
    </citation>
    <scope>NUCLEOTIDE SEQUENCE [LARGE SCALE GENOMIC DNA]</scope>
    <source>
        <strain evidence="2 3">4D.3</strain>
    </source>
</reference>
<feature type="transmembrane region" description="Helical" evidence="1">
    <location>
        <begin position="71"/>
        <end position="92"/>
    </location>
</feature>
<evidence type="ECO:0000313" key="3">
    <source>
        <dbReference type="Proteomes" id="UP001651050"/>
    </source>
</evidence>
<feature type="transmembrane region" description="Helical" evidence="1">
    <location>
        <begin position="131"/>
        <end position="153"/>
    </location>
</feature>
<keyword evidence="1" id="KW-1133">Transmembrane helix</keyword>
<evidence type="ECO:0000313" key="2">
    <source>
        <dbReference type="EMBL" id="MCK9792827.1"/>
    </source>
</evidence>
<organism evidence="2 3">
    <name type="scientific">Isoptericola peretonis</name>
    <dbReference type="NCBI Taxonomy" id="2918523"/>
    <lineage>
        <taxon>Bacteria</taxon>
        <taxon>Bacillati</taxon>
        <taxon>Actinomycetota</taxon>
        <taxon>Actinomycetes</taxon>
        <taxon>Micrococcales</taxon>
        <taxon>Promicromonosporaceae</taxon>
        <taxon>Isoptericola</taxon>
    </lineage>
</organism>
<name>A0ABT0J026_9MICO</name>
<keyword evidence="1" id="KW-0472">Membrane</keyword>
<keyword evidence="1" id="KW-0812">Transmembrane</keyword>
<dbReference type="Pfam" id="PF09997">
    <property type="entry name" value="DUF2238"/>
    <property type="match status" value="1"/>
</dbReference>
<sequence>MTSAPETARVPAAWRPAPGRPTWGIALGDVVRVGALVSVLLAVAAADGIAVSLFLLVLGGSVVPRATGAPAVLDVTCGVAMLAAAWCARLGWYERVEVLDLLVHAVATGALAALAHQVLTRVRTTGSRVRPRASAAVTVLALGALLAVVWEVLEIAGHTLLDDSIHVTLPDTVGDLAAALVGSVAAAGLVARAPVRTTVRGLP</sequence>
<comment type="caution">
    <text evidence="2">The sequence shown here is derived from an EMBL/GenBank/DDBJ whole genome shotgun (WGS) entry which is preliminary data.</text>
</comment>